<dbReference type="Gene3D" id="3.40.50.10540">
    <property type="entry name" value="Crotonobetainyl-coa:carnitine coa-transferase, domain 1"/>
    <property type="match status" value="2"/>
</dbReference>
<dbReference type="GO" id="GO:0003824">
    <property type="term" value="F:catalytic activity"/>
    <property type="evidence" value="ECO:0007669"/>
    <property type="project" value="InterPro"/>
</dbReference>
<dbReference type="Pfam" id="PF02515">
    <property type="entry name" value="CoA_transf_3"/>
    <property type="match status" value="2"/>
</dbReference>
<proteinExistence type="predicted"/>
<dbReference type="AlphaFoldDB" id="A0A381UMC0"/>
<protein>
    <recommendedName>
        <fullName evidence="2">CoA transferase</fullName>
    </recommendedName>
</protein>
<dbReference type="PANTHER" id="PTHR48228:SF7">
    <property type="entry name" value="FATTY ACYL-COA TRANSFERASE RV3272-RELATED"/>
    <property type="match status" value="1"/>
</dbReference>
<dbReference type="EMBL" id="UINC01006728">
    <property type="protein sequence ID" value="SVA29279.1"/>
    <property type="molecule type" value="Genomic_DNA"/>
</dbReference>
<gene>
    <name evidence="1" type="ORF">METZ01_LOCUS82133</name>
</gene>
<dbReference type="InterPro" id="IPR023606">
    <property type="entry name" value="CoA-Trfase_III_dom_1_sf"/>
</dbReference>
<dbReference type="SUPFAM" id="SSF89796">
    <property type="entry name" value="CoA-transferase family III (CaiB/BaiF)"/>
    <property type="match status" value="2"/>
</dbReference>
<sequence length="762" mass="82479">MEVFDGINVIDTTSGKAGSICSMFLSDNGARVFRVPAKQNINRNDPEFATLDRGKELHGLDLNTQYALFEKLVQKSDVLIEDLLPSDPLQKKIGFQTLRKVNPGLLHCSITPYGQNGPLKNDSAITDLIKARTGILDRMPGFEEGSTHVAHPVIDVGAGLLAALGLTSGLLHRLENGAGLKINTSLMAAGLLYMPKAIGDRVRPRPVKVTPVGGGPFYSLYECQDGAWLQLGCIHGGFVDIAATVMGIADIMTNPRYGDGRNPVDEEARAELFEIVKNVMKTRPSREWAELFESVDVPFAHAATADAAIENQQVVHNQMVQELIDPIYGSMIQYGLPIKFSNTPGSIKGPRVLNSSGDIPIKKSLQTENNPENQSFSKLPLNGIKVADITNVIAGPTMGRLLADLGADVLKIEPPYGDISRPSSGRSFHALNANKRSISIDAKNEVAQKALQNIVGSCDVMVANLRPGATGRMGLDTETLRKFNPKIIEVHVTAFGWDGPFANRPGVDPLAQAWMGLQVAQGGQGNPPSFLGPLAPTDYTAGCVGALGAVMALYAREKSGLGQVVNTNLLNAGCLLLEGDFSRYKDKVQRRISDKSQNGLSDFHRLYQTSDGWIYVSAEGSVSGDALLDLVGLTGLGRKSPRHEHSELGSQLEEAIKLHNSRYWLELMCSNGIPCAESITGYELDFFKDEQAIQNDMISKSVLHDGSEYAFSHNLIQFPDLPITQVKPTPLLGEHSLEILREFGIDESLIDAIVQNGSLVTP</sequence>
<dbReference type="InterPro" id="IPR050509">
    <property type="entry name" value="CoA-transferase_III"/>
</dbReference>
<reference evidence="1" key="1">
    <citation type="submission" date="2018-05" db="EMBL/GenBank/DDBJ databases">
        <authorList>
            <person name="Lanie J.A."/>
            <person name="Ng W.-L."/>
            <person name="Kazmierczak K.M."/>
            <person name="Andrzejewski T.M."/>
            <person name="Davidsen T.M."/>
            <person name="Wayne K.J."/>
            <person name="Tettelin H."/>
            <person name="Glass J.I."/>
            <person name="Rusch D."/>
            <person name="Podicherti R."/>
            <person name="Tsui H.-C.T."/>
            <person name="Winkler M.E."/>
        </authorList>
    </citation>
    <scope>NUCLEOTIDE SEQUENCE</scope>
</reference>
<evidence type="ECO:0008006" key="2">
    <source>
        <dbReference type="Google" id="ProtNLM"/>
    </source>
</evidence>
<dbReference type="InterPro" id="IPR044855">
    <property type="entry name" value="CoA-Trfase_III_dom3_sf"/>
</dbReference>
<dbReference type="InterPro" id="IPR003673">
    <property type="entry name" value="CoA-Trfase_fam_III"/>
</dbReference>
<name>A0A381UMC0_9ZZZZ</name>
<evidence type="ECO:0000313" key="1">
    <source>
        <dbReference type="EMBL" id="SVA29279.1"/>
    </source>
</evidence>
<organism evidence="1">
    <name type="scientific">marine metagenome</name>
    <dbReference type="NCBI Taxonomy" id="408172"/>
    <lineage>
        <taxon>unclassified sequences</taxon>
        <taxon>metagenomes</taxon>
        <taxon>ecological metagenomes</taxon>
    </lineage>
</organism>
<dbReference type="PANTHER" id="PTHR48228">
    <property type="entry name" value="SUCCINYL-COA--D-CITRAMALATE COA-TRANSFERASE"/>
    <property type="match status" value="1"/>
</dbReference>
<accession>A0A381UMC0</accession>
<dbReference type="Gene3D" id="3.30.1540.10">
    <property type="entry name" value="formyl-coa transferase, domain 3"/>
    <property type="match status" value="2"/>
</dbReference>